<reference evidence="13 14" key="1">
    <citation type="submission" date="2021-03" db="EMBL/GenBank/DDBJ databases">
        <title>Enterococcal diversity collection.</title>
        <authorList>
            <person name="Gilmore M.S."/>
            <person name="Schwartzman J."/>
            <person name="Van Tyne D."/>
            <person name="Martin M."/>
            <person name="Earl A.M."/>
            <person name="Manson A.L."/>
            <person name="Straub T."/>
            <person name="Salamzade R."/>
            <person name="Saavedra J."/>
            <person name="Lebreton F."/>
            <person name="Prichula J."/>
            <person name="Schaufler K."/>
            <person name="Gaca A."/>
            <person name="Sgardioli B."/>
            <person name="Wagenaar J."/>
            <person name="Strong T."/>
        </authorList>
    </citation>
    <scope>NUCLEOTIDE SEQUENCE [LARGE SCALE GENOMIC DNA]</scope>
    <source>
        <strain evidence="13 14">669A</strain>
    </source>
</reference>
<dbReference type="Proteomes" id="UP000664601">
    <property type="component" value="Unassembled WGS sequence"/>
</dbReference>
<evidence type="ECO:0000256" key="6">
    <source>
        <dbReference type="ARBA" id="ARBA00022692"/>
    </source>
</evidence>
<keyword evidence="14" id="KW-1185">Reference proteome</keyword>
<dbReference type="InterPro" id="IPR003594">
    <property type="entry name" value="HATPase_dom"/>
</dbReference>
<comment type="caution">
    <text evidence="13">The sequence shown here is derived from an EMBL/GenBank/DDBJ whole genome shotgun (WGS) entry which is preliminary data.</text>
</comment>
<comment type="catalytic activity">
    <reaction evidence="1">
        <text>ATP + protein L-histidine = ADP + protein N-phospho-L-histidine.</text>
        <dbReference type="EC" id="2.7.13.3"/>
    </reaction>
</comment>
<dbReference type="PANTHER" id="PTHR45453:SF2">
    <property type="entry name" value="HISTIDINE KINASE"/>
    <property type="match status" value="1"/>
</dbReference>
<evidence type="ECO:0000256" key="8">
    <source>
        <dbReference type="ARBA" id="ARBA00022989"/>
    </source>
</evidence>
<dbReference type="Gene3D" id="1.10.287.130">
    <property type="match status" value="1"/>
</dbReference>
<dbReference type="InterPro" id="IPR050351">
    <property type="entry name" value="BphY/WalK/GraS-like"/>
</dbReference>
<dbReference type="PROSITE" id="PS50109">
    <property type="entry name" value="HIS_KIN"/>
    <property type="match status" value="1"/>
</dbReference>
<evidence type="ECO:0000256" key="5">
    <source>
        <dbReference type="ARBA" id="ARBA00022679"/>
    </source>
</evidence>
<evidence type="ECO:0000256" key="10">
    <source>
        <dbReference type="ARBA" id="ARBA00023136"/>
    </source>
</evidence>
<evidence type="ECO:0000256" key="1">
    <source>
        <dbReference type="ARBA" id="ARBA00000085"/>
    </source>
</evidence>
<dbReference type="InterPro" id="IPR036890">
    <property type="entry name" value="HATPase_C_sf"/>
</dbReference>
<evidence type="ECO:0000259" key="12">
    <source>
        <dbReference type="PROSITE" id="PS50109"/>
    </source>
</evidence>
<evidence type="ECO:0000256" key="3">
    <source>
        <dbReference type="ARBA" id="ARBA00012438"/>
    </source>
</evidence>
<comment type="subcellular location">
    <subcellularLocation>
        <location evidence="2">Cell membrane</location>
        <topology evidence="2">Multi-pass membrane protein</topology>
    </subcellularLocation>
</comment>
<sequence>MTIKQFLDDHYLSLVLNGFGGVALAIFLRFIGVAGDYLFLIFGIWLLVLLFYYGWQFFRQRQRIRKLKETMAALDQKNLLAEIAGKPRSALEQCYFDLLREANRSMTQQVSDYRRSFEEYQEYIEQWVHDVKTPIAASQLMLENLSLADQQKQELLEEWRLVDYYVEQALFYARSGEANKDYLLQEVSLATVVHEAIQKSQRQLIGHGFRIQVEVDEEVVWMDRKWVLFILTQIINNSIQYRSDNPDLCFYARKTASGTCLVIRDNGLGISQEELPRIFDKGFTGKKGRIHEKSSGIGLYLCKRLCDKLGLGLSIDSVLGEYTEVMIEFPQLQRG</sequence>
<accession>A0ABS3L7S9</accession>
<dbReference type="InterPro" id="IPR005467">
    <property type="entry name" value="His_kinase_dom"/>
</dbReference>
<gene>
    <name evidence="13" type="ORF">JZO70_05880</name>
</gene>
<dbReference type="Gene3D" id="3.30.565.10">
    <property type="entry name" value="Histidine kinase-like ATPase, C-terminal domain"/>
    <property type="match status" value="1"/>
</dbReference>
<dbReference type="EMBL" id="JAFREM010000010">
    <property type="protein sequence ID" value="MBO1305678.1"/>
    <property type="molecule type" value="Genomic_DNA"/>
</dbReference>
<dbReference type="RefSeq" id="WP_207672618.1">
    <property type="nucleotide sequence ID" value="NZ_JAFREM010000010.1"/>
</dbReference>
<evidence type="ECO:0000256" key="7">
    <source>
        <dbReference type="ARBA" id="ARBA00022777"/>
    </source>
</evidence>
<feature type="transmembrane region" description="Helical" evidence="11">
    <location>
        <begin position="12"/>
        <end position="31"/>
    </location>
</feature>
<name>A0ABS3L7S9_9ENTE</name>
<evidence type="ECO:0000313" key="13">
    <source>
        <dbReference type="EMBL" id="MBO1305678.1"/>
    </source>
</evidence>
<keyword evidence="9" id="KW-0902">Two-component regulatory system</keyword>
<evidence type="ECO:0000256" key="11">
    <source>
        <dbReference type="SAM" id="Phobius"/>
    </source>
</evidence>
<keyword evidence="4" id="KW-1003">Cell membrane</keyword>
<dbReference type="EC" id="2.7.13.3" evidence="3"/>
<evidence type="ECO:0000256" key="4">
    <source>
        <dbReference type="ARBA" id="ARBA00022475"/>
    </source>
</evidence>
<protein>
    <recommendedName>
        <fullName evidence="3">histidine kinase</fullName>
        <ecNumber evidence="3">2.7.13.3</ecNumber>
    </recommendedName>
</protein>
<evidence type="ECO:0000256" key="9">
    <source>
        <dbReference type="ARBA" id="ARBA00023012"/>
    </source>
</evidence>
<dbReference type="PANTHER" id="PTHR45453">
    <property type="entry name" value="PHOSPHATE REGULON SENSOR PROTEIN PHOR"/>
    <property type="match status" value="1"/>
</dbReference>
<dbReference type="SMART" id="SM00387">
    <property type="entry name" value="HATPase_c"/>
    <property type="match status" value="1"/>
</dbReference>
<organism evidence="13 14">
    <name type="scientific">Candidatus Enterococcus moelleringii</name>
    <dbReference type="NCBI Taxonomy" id="2815325"/>
    <lineage>
        <taxon>Bacteria</taxon>
        <taxon>Bacillati</taxon>
        <taxon>Bacillota</taxon>
        <taxon>Bacilli</taxon>
        <taxon>Lactobacillales</taxon>
        <taxon>Enterococcaceae</taxon>
        <taxon>Enterococcus</taxon>
    </lineage>
</organism>
<feature type="transmembrane region" description="Helical" evidence="11">
    <location>
        <begin position="37"/>
        <end position="58"/>
    </location>
</feature>
<feature type="domain" description="Histidine kinase" evidence="12">
    <location>
        <begin position="126"/>
        <end position="333"/>
    </location>
</feature>
<dbReference type="GO" id="GO:0016301">
    <property type="term" value="F:kinase activity"/>
    <property type="evidence" value="ECO:0007669"/>
    <property type="project" value="UniProtKB-KW"/>
</dbReference>
<dbReference type="SUPFAM" id="SSF55874">
    <property type="entry name" value="ATPase domain of HSP90 chaperone/DNA topoisomerase II/histidine kinase"/>
    <property type="match status" value="1"/>
</dbReference>
<keyword evidence="10 11" id="KW-0472">Membrane</keyword>
<dbReference type="PRINTS" id="PR00344">
    <property type="entry name" value="BCTRLSENSOR"/>
</dbReference>
<dbReference type="Pfam" id="PF02518">
    <property type="entry name" value="HATPase_c"/>
    <property type="match status" value="1"/>
</dbReference>
<keyword evidence="8 11" id="KW-1133">Transmembrane helix</keyword>
<evidence type="ECO:0000256" key="2">
    <source>
        <dbReference type="ARBA" id="ARBA00004651"/>
    </source>
</evidence>
<keyword evidence="7 13" id="KW-0418">Kinase</keyword>
<evidence type="ECO:0000313" key="14">
    <source>
        <dbReference type="Proteomes" id="UP000664601"/>
    </source>
</evidence>
<proteinExistence type="predicted"/>
<keyword evidence="5" id="KW-0808">Transferase</keyword>
<dbReference type="InterPro" id="IPR004358">
    <property type="entry name" value="Sig_transdc_His_kin-like_C"/>
</dbReference>
<keyword evidence="6 11" id="KW-0812">Transmembrane</keyword>